<accession>A0A3Q8S6R1</accession>
<gene>
    <name evidence="2" type="ORF">EIM92_21895</name>
</gene>
<dbReference type="Proteomes" id="UP000273145">
    <property type="component" value="Chromosome"/>
</dbReference>
<proteinExistence type="predicted"/>
<sequence length="462" mass="51123">MSKLKKMLGIMLVLTLVTVLAACGKSNESATGDNGGKGEGTDGGAKEIYFLNFKPEIAEVYEKIAKDYEAETGVKVKVVTAASGTYETKLKSEISKKDAPTIFQINGPVGYQAWKDYALDLKDTKLYSYLSDPSLAVTSEDGVYGIPYVVEGYGIIYNDAIMQKYFALPDKAVSISSASEINNFDTLKAVVEDMTAKKEQLDIKGVFASTSLGAGEQWRWQTHLANLPLYYEFKDNTEFDNTVLAGLAADEVQFKYNEYYKNIFDLYTNNSVTKGTLLGGKSVADSMAEFALGQVAMVQNGNWAWGQINEVGGNVVKAEDIKFLPIYTGMSGEEKQGLAIGTENYLSINSKVSPEKQQASIEFLEWLFTSDKGKAYVTQELGFIAPFNTFNEDEKPADPLAREVMTWMEKDVTSVPWTFAAFPSEEFKNQFGDALLQYVQGNQAWDEVVKVFTDSWKAEKAK</sequence>
<dbReference type="KEGG" id="plen:EIM92_21895"/>
<keyword evidence="3" id="KW-1185">Reference proteome</keyword>
<dbReference type="RefSeq" id="WP_125084655.1">
    <property type="nucleotide sequence ID" value="NZ_CP034248.1"/>
</dbReference>
<dbReference type="PANTHER" id="PTHR43649:SF17">
    <property type="entry name" value="ABC TRANSPORTER SOLUTE BINDING PROTEIN-SUGAR TRANSPORT"/>
    <property type="match status" value="1"/>
</dbReference>
<reference evidence="2 3" key="1">
    <citation type="submission" date="2018-11" db="EMBL/GenBank/DDBJ databases">
        <title>Genome sequencing of Paenibacillus lentus DSM25539(T).</title>
        <authorList>
            <person name="Kook J.-K."/>
            <person name="Park S.-N."/>
            <person name="Lim Y.K."/>
        </authorList>
    </citation>
    <scope>NUCLEOTIDE SEQUENCE [LARGE SCALE GENOMIC DNA]</scope>
    <source>
        <strain evidence="2 3">DSM 25539</strain>
    </source>
</reference>
<name>A0A3Q8S6R1_9BACL</name>
<dbReference type="SUPFAM" id="SSF53850">
    <property type="entry name" value="Periplasmic binding protein-like II"/>
    <property type="match status" value="1"/>
</dbReference>
<feature type="signal peptide" evidence="1">
    <location>
        <begin position="1"/>
        <end position="21"/>
    </location>
</feature>
<evidence type="ECO:0000313" key="3">
    <source>
        <dbReference type="Proteomes" id="UP000273145"/>
    </source>
</evidence>
<dbReference type="InterPro" id="IPR050490">
    <property type="entry name" value="Bact_solute-bd_prot1"/>
</dbReference>
<dbReference type="PANTHER" id="PTHR43649">
    <property type="entry name" value="ARABINOSE-BINDING PROTEIN-RELATED"/>
    <property type="match status" value="1"/>
</dbReference>
<feature type="chain" id="PRO_5038750574" evidence="1">
    <location>
        <begin position="22"/>
        <end position="462"/>
    </location>
</feature>
<dbReference type="InterPro" id="IPR006059">
    <property type="entry name" value="SBP"/>
</dbReference>
<dbReference type="Pfam" id="PF13416">
    <property type="entry name" value="SBP_bac_8"/>
    <property type="match status" value="1"/>
</dbReference>
<dbReference type="OrthoDB" id="9763054at2"/>
<evidence type="ECO:0000256" key="1">
    <source>
        <dbReference type="SAM" id="SignalP"/>
    </source>
</evidence>
<evidence type="ECO:0000313" key="2">
    <source>
        <dbReference type="EMBL" id="AZK48499.1"/>
    </source>
</evidence>
<dbReference type="Gene3D" id="3.40.190.10">
    <property type="entry name" value="Periplasmic binding protein-like II"/>
    <property type="match status" value="1"/>
</dbReference>
<organism evidence="2 3">
    <name type="scientific">Paenibacillus lentus</name>
    <dbReference type="NCBI Taxonomy" id="1338368"/>
    <lineage>
        <taxon>Bacteria</taxon>
        <taxon>Bacillati</taxon>
        <taxon>Bacillota</taxon>
        <taxon>Bacilli</taxon>
        <taxon>Bacillales</taxon>
        <taxon>Paenibacillaceae</taxon>
        <taxon>Paenibacillus</taxon>
    </lineage>
</organism>
<protein>
    <submittedName>
        <fullName evidence="2">Carbohydrate ABC transporter substrate-binding protein</fullName>
    </submittedName>
</protein>
<dbReference type="EMBL" id="CP034248">
    <property type="protein sequence ID" value="AZK48499.1"/>
    <property type="molecule type" value="Genomic_DNA"/>
</dbReference>
<dbReference type="PROSITE" id="PS51257">
    <property type="entry name" value="PROKAR_LIPOPROTEIN"/>
    <property type="match status" value="1"/>
</dbReference>
<dbReference type="AlphaFoldDB" id="A0A3Q8S6R1"/>
<keyword evidence="1" id="KW-0732">Signal</keyword>